<keyword evidence="4" id="KW-1133">Transmembrane helix</keyword>
<protein>
    <submittedName>
        <fullName evidence="5">Guanyl-specific ribonuclease Sa</fullName>
    </submittedName>
</protein>
<feature type="region of interest" description="Disordered" evidence="3">
    <location>
        <begin position="55"/>
        <end position="102"/>
    </location>
</feature>
<dbReference type="AlphaFoldDB" id="A0A1I2QMJ3"/>
<dbReference type="EMBL" id="FOPJ01000002">
    <property type="protein sequence ID" value="SFG29815.1"/>
    <property type="molecule type" value="Genomic_DNA"/>
</dbReference>
<feature type="region of interest" description="Disordered" evidence="3">
    <location>
        <begin position="1"/>
        <end position="21"/>
    </location>
</feature>
<dbReference type="InterPro" id="IPR000026">
    <property type="entry name" value="N1-like"/>
</dbReference>
<gene>
    <name evidence="5" type="ORF">SAMN05660282_00538</name>
</gene>
<keyword evidence="6" id="KW-1185">Reference proteome</keyword>
<dbReference type="InterPro" id="IPR016191">
    <property type="entry name" value="Ribonuclease/ribotoxin"/>
</dbReference>
<dbReference type="SUPFAM" id="SSF53933">
    <property type="entry name" value="Microbial ribonucleases"/>
    <property type="match status" value="1"/>
</dbReference>
<dbReference type="Proteomes" id="UP000199065">
    <property type="component" value="Unassembled WGS sequence"/>
</dbReference>
<feature type="compositionally biased region" description="Polar residues" evidence="3">
    <location>
        <begin position="1"/>
        <end position="16"/>
    </location>
</feature>
<proteinExistence type="predicted"/>
<dbReference type="GO" id="GO:0003723">
    <property type="term" value="F:RNA binding"/>
    <property type="evidence" value="ECO:0007669"/>
    <property type="project" value="InterPro"/>
</dbReference>
<organism evidence="5 6">
    <name type="scientific">Corynebacterium spheniscorum</name>
    <dbReference type="NCBI Taxonomy" id="185761"/>
    <lineage>
        <taxon>Bacteria</taxon>
        <taxon>Bacillati</taxon>
        <taxon>Actinomycetota</taxon>
        <taxon>Actinomycetes</taxon>
        <taxon>Mycobacteriales</taxon>
        <taxon>Corynebacteriaceae</taxon>
        <taxon>Corynebacterium</taxon>
    </lineage>
</organism>
<feature type="compositionally biased region" description="Low complexity" evidence="3">
    <location>
        <begin position="55"/>
        <end position="73"/>
    </location>
</feature>
<keyword evidence="4" id="KW-0472">Membrane</keyword>
<keyword evidence="2" id="KW-0378">Hydrolase</keyword>
<name>A0A1I2QMJ3_9CORY</name>
<keyword evidence="1" id="KW-0540">Nuclease</keyword>
<dbReference type="Gene3D" id="3.10.450.30">
    <property type="entry name" value="Microbial ribonucleases"/>
    <property type="match status" value="1"/>
</dbReference>
<evidence type="ECO:0000256" key="2">
    <source>
        <dbReference type="ARBA" id="ARBA00022801"/>
    </source>
</evidence>
<evidence type="ECO:0000313" key="6">
    <source>
        <dbReference type="Proteomes" id="UP000199065"/>
    </source>
</evidence>
<evidence type="ECO:0000256" key="1">
    <source>
        <dbReference type="ARBA" id="ARBA00022722"/>
    </source>
</evidence>
<evidence type="ECO:0000256" key="4">
    <source>
        <dbReference type="SAM" id="Phobius"/>
    </source>
</evidence>
<evidence type="ECO:0000256" key="3">
    <source>
        <dbReference type="SAM" id="MobiDB-lite"/>
    </source>
</evidence>
<dbReference type="STRING" id="185761.SAMN05660282_00538"/>
<sequence length="194" mass="20953">MAKSSGSDENNSTEASEGTKGAGGPWGFLGILFIIGMAWFGDSVFGFFGGDSEESTTATSTTTVSSAPTATTAMQSEKSTQAHKPKAHDNHRDSGVTTCPVATLPPETLTTINLIKDGGPFPYPNNDGVHFGNYQSHLPKEKKSYYREYTVETPGVHHRGERRIVTGGDPAQNPQHWYYTGDHYESFCEIPDAS</sequence>
<accession>A0A1I2QMJ3</accession>
<keyword evidence="4" id="KW-0812">Transmembrane</keyword>
<reference evidence="5 6" key="1">
    <citation type="submission" date="2016-10" db="EMBL/GenBank/DDBJ databases">
        <authorList>
            <person name="de Groot N.N."/>
        </authorList>
    </citation>
    <scope>NUCLEOTIDE SEQUENCE [LARGE SCALE GENOMIC DNA]</scope>
    <source>
        <strain>J11</strain>
        <strain evidence="6">PG 39</strain>
    </source>
</reference>
<dbReference type="GO" id="GO:0016787">
    <property type="term" value="F:hydrolase activity"/>
    <property type="evidence" value="ECO:0007669"/>
    <property type="project" value="UniProtKB-KW"/>
</dbReference>
<dbReference type="GO" id="GO:0004521">
    <property type="term" value="F:RNA endonuclease activity"/>
    <property type="evidence" value="ECO:0007669"/>
    <property type="project" value="InterPro"/>
</dbReference>
<evidence type="ECO:0000313" key="5">
    <source>
        <dbReference type="EMBL" id="SFG29815.1"/>
    </source>
</evidence>
<dbReference type="Pfam" id="PF00545">
    <property type="entry name" value="Ribonuclease"/>
    <property type="match status" value="1"/>
</dbReference>
<feature type="transmembrane region" description="Helical" evidence="4">
    <location>
        <begin position="26"/>
        <end position="48"/>
    </location>
</feature>